<dbReference type="Pfam" id="PF13844">
    <property type="entry name" value="Glyco_transf_41"/>
    <property type="match status" value="2"/>
</dbReference>
<evidence type="ECO:0000256" key="3">
    <source>
        <dbReference type="ARBA" id="ARBA00011970"/>
    </source>
</evidence>
<evidence type="ECO:0000313" key="11">
    <source>
        <dbReference type="Proteomes" id="UP000198703"/>
    </source>
</evidence>
<dbReference type="Pfam" id="PF13414">
    <property type="entry name" value="TPR_11"/>
    <property type="match status" value="1"/>
</dbReference>
<dbReference type="InterPro" id="IPR029489">
    <property type="entry name" value="OGT/SEC/SPY_C"/>
</dbReference>
<evidence type="ECO:0000256" key="6">
    <source>
        <dbReference type="ARBA" id="ARBA00022737"/>
    </source>
</evidence>
<dbReference type="GO" id="GO:0097363">
    <property type="term" value="F:protein O-acetylglucosaminyltransferase activity"/>
    <property type="evidence" value="ECO:0007669"/>
    <property type="project" value="UniProtKB-EC"/>
</dbReference>
<dbReference type="Pfam" id="PF13432">
    <property type="entry name" value="TPR_16"/>
    <property type="match status" value="1"/>
</dbReference>
<evidence type="ECO:0000256" key="4">
    <source>
        <dbReference type="ARBA" id="ARBA00022676"/>
    </source>
</evidence>
<keyword evidence="7 8" id="KW-0802">TPR repeat</keyword>
<keyword evidence="11" id="KW-1185">Reference proteome</keyword>
<feature type="domain" description="O-GlcNAc transferase C-terminal" evidence="9">
    <location>
        <begin position="374"/>
        <end position="539"/>
    </location>
</feature>
<accession>A0A1H4G9C2</accession>
<dbReference type="EC" id="2.4.1.255" evidence="3"/>
<evidence type="ECO:0000256" key="8">
    <source>
        <dbReference type="PROSITE-ProRule" id="PRU00339"/>
    </source>
</evidence>
<feature type="repeat" description="TPR" evidence="8">
    <location>
        <begin position="198"/>
        <end position="231"/>
    </location>
</feature>
<dbReference type="Gene3D" id="1.25.40.10">
    <property type="entry name" value="Tetratricopeptide repeat domain"/>
    <property type="match status" value="1"/>
</dbReference>
<comment type="similarity">
    <text evidence="2">Belongs to the glycosyltransferase 41 family. O-GlcNAc transferase subfamily.</text>
</comment>
<keyword evidence="5 10" id="KW-0808">Transferase</keyword>
<dbReference type="PANTHER" id="PTHR44998:SF1">
    <property type="entry name" value="UDP-N-ACETYLGLUCOSAMINE--PEPTIDE N-ACETYLGLUCOSAMINYLTRANSFERASE 110 KDA SUBUNIT"/>
    <property type="match status" value="1"/>
</dbReference>
<dbReference type="OrthoDB" id="146908at2"/>
<dbReference type="STRING" id="89524.SAMN05444370_1404"/>
<dbReference type="PROSITE" id="PS50005">
    <property type="entry name" value="TPR"/>
    <property type="match status" value="3"/>
</dbReference>
<sequence length="763" mass="84493">MSKINVPQTLIKAQALASKGEGDQARALFEKVLEAFPANERARKGLRKLIEGRAKPGDVDPPQPILDALNRLYGDSQHAMLESRLAPLLTSHPRSATLWNLQGVNQAAMERWRAAETAFRKVVDLAPNYAGGHNNLGNALHALGEDEAAAVSYERAVRLDPADAGSHVNLAHTLVCLQRVEEAMERYRCALDLAPDNPDAWNGLGVHAYETSDTATAERCFRRACEINPASADYTINFGLSLLRLNRHGEAIAVLECASTLRPMSANQHGKLAEAFETLRRRTEAIKHHRLALAIDPDKQNIRTHYYHQMLQICDWSEFDEMQKLAPSLGVREEAVDPFGMLSVEDAPRRQMLRSQVYARAHVEVRAPDPWLPRKVPAQARGRLRLGYFAGDAFGHATMHLMSGVFRNHDRSAFEVTVFSYPSASLAHERDRFLRPEDAIVDIRGKSRSEAVALARSAELDIAIDLKGYTQEARLGDLAQRVAPVQVHHLAYPSSLGASFIDYIVADHVLIPPEWRDCYSESVIYMPHTYQCTDNARLLSPKVTTRADFGLPEDALVFCCFNKGYKISPQEFDIWMRLLQKLPGSVLWLLRDNEWCDGNLRREARARGVDPARLVFATTLRQGEHLARHAHADLFLDTFNVNAHTTTSDALWAGLPVVTKIGDQFAARVAASLLCAVGLPELVTRSAQEYEALILELALNPDLLASFRARLAVNRLVEPLFDTARYTADFEAGLKAAAARSADGLPPADIDVATAAATATVDA</sequence>
<name>A0A1H4G9C2_9RHOB</name>
<organism evidence="10 11">
    <name type="scientific">Rubrimonas cliftonensis</name>
    <dbReference type="NCBI Taxonomy" id="89524"/>
    <lineage>
        <taxon>Bacteria</taxon>
        <taxon>Pseudomonadati</taxon>
        <taxon>Pseudomonadota</taxon>
        <taxon>Alphaproteobacteria</taxon>
        <taxon>Rhodobacterales</taxon>
        <taxon>Paracoccaceae</taxon>
        <taxon>Rubrimonas</taxon>
    </lineage>
</organism>
<keyword evidence="4" id="KW-0328">Glycosyltransferase</keyword>
<evidence type="ECO:0000313" key="10">
    <source>
        <dbReference type="EMBL" id="SEB05292.1"/>
    </source>
</evidence>
<evidence type="ECO:0000256" key="1">
    <source>
        <dbReference type="ARBA" id="ARBA00004922"/>
    </source>
</evidence>
<dbReference type="Gene3D" id="3.40.50.11380">
    <property type="match status" value="1"/>
</dbReference>
<dbReference type="SUPFAM" id="SSF48452">
    <property type="entry name" value="TPR-like"/>
    <property type="match status" value="1"/>
</dbReference>
<dbReference type="InterPro" id="IPR011990">
    <property type="entry name" value="TPR-like_helical_dom_sf"/>
</dbReference>
<dbReference type="Gene3D" id="3.40.50.2000">
    <property type="entry name" value="Glycogen Phosphorylase B"/>
    <property type="match status" value="1"/>
</dbReference>
<evidence type="ECO:0000256" key="5">
    <source>
        <dbReference type="ARBA" id="ARBA00022679"/>
    </source>
</evidence>
<dbReference type="PANTHER" id="PTHR44998">
    <property type="match status" value="1"/>
</dbReference>
<dbReference type="SMART" id="SM00028">
    <property type="entry name" value="TPR"/>
    <property type="match status" value="7"/>
</dbReference>
<dbReference type="AlphaFoldDB" id="A0A1H4G9C2"/>
<evidence type="ECO:0000259" key="9">
    <source>
        <dbReference type="Pfam" id="PF13844"/>
    </source>
</evidence>
<gene>
    <name evidence="10" type="ORF">SAMN05444370_1404</name>
</gene>
<dbReference type="EMBL" id="FNQM01000040">
    <property type="protein sequence ID" value="SEB05292.1"/>
    <property type="molecule type" value="Genomic_DNA"/>
</dbReference>
<protein>
    <recommendedName>
        <fullName evidence="3">protein O-GlcNAc transferase</fullName>
        <ecNumber evidence="3">2.4.1.255</ecNumber>
    </recommendedName>
</protein>
<feature type="repeat" description="TPR" evidence="8">
    <location>
        <begin position="130"/>
        <end position="163"/>
    </location>
</feature>
<reference evidence="10 11" key="1">
    <citation type="submission" date="2016-10" db="EMBL/GenBank/DDBJ databases">
        <authorList>
            <person name="de Groot N.N."/>
        </authorList>
    </citation>
    <scope>NUCLEOTIDE SEQUENCE [LARGE SCALE GENOMIC DNA]</scope>
    <source>
        <strain evidence="10 11">DSM 15345</strain>
    </source>
</reference>
<evidence type="ECO:0000256" key="7">
    <source>
        <dbReference type="ARBA" id="ARBA00022803"/>
    </source>
</evidence>
<comment type="pathway">
    <text evidence="1">Protein modification; protein glycosylation.</text>
</comment>
<dbReference type="InterPro" id="IPR019734">
    <property type="entry name" value="TPR_rpt"/>
</dbReference>
<feature type="domain" description="O-GlcNAc transferase C-terminal" evidence="9">
    <location>
        <begin position="543"/>
        <end position="729"/>
    </location>
</feature>
<keyword evidence="6" id="KW-0677">Repeat</keyword>
<dbReference type="RefSeq" id="WP_093256720.1">
    <property type="nucleotide sequence ID" value="NZ_FNQM01000040.1"/>
</dbReference>
<evidence type="ECO:0000256" key="2">
    <source>
        <dbReference type="ARBA" id="ARBA00005386"/>
    </source>
</evidence>
<proteinExistence type="inferred from homology"/>
<dbReference type="Proteomes" id="UP000198703">
    <property type="component" value="Unassembled WGS sequence"/>
</dbReference>
<feature type="repeat" description="TPR" evidence="8">
    <location>
        <begin position="164"/>
        <end position="197"/>
    </location>
</feature>